<dbReference type="RefSeq" id="WP_058239182.1">
    <property type="nucleotide sequence ID" value="NZ_CYPW01000009.1"/>
</dbReference>
<gene>
    <name evidence="4" type="primary">rcoM2</name>
    <name evidence="4" type="ORF">SHM7688_01387</name>
</gene>
<evidence type="ECO:0000313" key="5">
    <source>
        <dbReference type="Proteomes" id="UP000054823"/>
    </source>
</evidence>
<keyword evidence="2" id="KW-0472">Membrane</keyword>
<dbReference type="Pfam" id="PF04397">
    <property type="entry name" value="LytTR"/>
    <property type="match status" value="1"/>
</dbReference>
<name>A0A0P1F952_9RHOB</name>
<evidence type="ECO:0000313" key="4">
    <source>
        <dbReference type="EMBL" id="CUH51947.1"/>
    </source>
</evidence>
<feature type="transmembrane region" description="Helical" evidence="2">
    <location>
        <begin position="40"/>
        <end position="64"/>
    </location>
</feature>
<dbReference type="EMBL" id="CYPW01000009">
    <property type="protein sequence ID" value="CUH51947.1"/>
    <property type="molecule type" value="Genomic_DNA"/>
</dbReference>
<keyword evidence="2" id="KW-0812">Transmembrane</keyword>
<keyword evidence="2" id="KW-1133">Transmembrane helix</keyword>
<dbReference type="Proteomes" id="UP000054823">
    <property type="component" value="Unassembled WGS sequence"/>
</dbReference>
<accession>A0A0P1F952</accession>
<proteinExistence type="predicted"/>
<feature type="domain" description="HTH LytTR-type" evidence="3">
    <location>
        <begin position="105"/>
        <end position="194"/>
    </location>
</feature>
<feature type="region of interest" description="Disordered" evidence="1">
    <location>
        <begin position="1"/>
        <end position="35"/>
    </location>
</feature>
<dbReference type="OrthoDB" id="7028951at2"/>
<sequence>MNDSATAINDTNSAEKMTSDRKCLPNATRNSAPETAKDSALVLSEIIAVTPASLTIALALIFLLKSDEHTEAAQNADTPPPQPSETPVEINLRALLPGLPFDLGNDIIRLHAQDHYVEVTTTQGRSLLSEQFGDCLDRLDRLNGIHCHRSHWICLDHLRSITRKGSAYSCQLSNGDEVPISRRKYAEIKARLSATPTPS</sequence>
<evidence type="ECO:0000256" key="2">
    <source>
        <dbReference type="SAM" id="Phobius"/>
    </source>
</evidence>
<evidence type="ECO:0000256" key="1">
    <source>
        <dbReference type="SAM" id="MobiDB-lite"/>
    </source>
</evidence>
<feature type="compositionally biased region" description="Polar residues" evidence="1">
    <location>
        <begin position="1"/>
        <end position="16"/>
    </location>
</feature>
<dbReference type="STRING" id="321267.SHM7688_01387"/>
<evidence type="ECO:0000259" key="3">
    <source>
        <dbReference type="PROSITE" id="PS50930"/>
    </source>
</evidence>
<dbReference type="GO" id="GO:0003677">
    <property type="term" value="F:DNA binding"/>
    <property type="evidence" value="ECO:0007669"/>
    <property type="project" value="InterPro"/>
</dbReference>
<dbReference type="AlphaFoldDB" id="A0A0P1F952"/>
<dbReference type="Gene3D" id="2.40.50.1020">
    <property type="entry name" value="LytTr DNA-binding domain"/>
    <property type="match status" value="1"/>
</dbReference>
<dbReference type="InterPro" id="IPR007492">
    <property type="entry name" value="LytTR_DNA-bd_dom"/>
</dbReference>
<protein>
    <submittedName>
        <fullName evidence="4">Regulator of CO metabolism 2</fullName>
    </submittedName>
</protein>
<dbReference type="SMART" id="SM00850">
    <property type="entry name" value="LytTR"/>
    <property type="match status" value="1"/>
</dbReference>
<dbReference type="PROSITE" id="PS50930">
    <property type="entry name" value="HTH_LYTTR"/>
    <property type="match status" value="1"/>
</dbReference>
<reference evidence="4 5" key="1">
    <citation type="submission" date="2015-09" db="EMBL/GenBank/DDBJ databases">
        <authorList>
            <consortium name="Swine Surveillance"/>
        </authorList>
    </citation>
    <scope>NUCLEOTIDE SEQUENCE [LARGE SCALE GENOMIC DNA]</scope>
    <source>
        <strain evidence="4 5">CECT 7688</strain>
    </source>
</reference>
<keyword evidence="5" id="KW-1185">Reference proteome</keyword>
<organism evidence="4 5">
    <name type="scientific">Shimia marina</name>
    <dbReference type="NCBI Taxonomy" id="321267"/>
    <lineage>
        <taxon>Bacteria</taxon>
        <taxon>Pseudomonadati</taxon>
        <taxon>Pseudomonadota</taxon>
        <taxon>Alphaproteobacteria</taxon>
        <taxon>Rhodobacterales</taxon>
        <taxon>Roseobacteraceae</taxon>
    </lineage>
</organism>